<sequence length="96" mass="11998">MYKGGNFDENYDKIDIDFYRQEFVNKYGIIDSYPKFKWLKSFYDHIIRFHDNHLRKEKDWDFHYDYTVYNHIRHGLPENWQYTSLNYSGLIDNNNI</sequence>
<dbReference type="AlphaFoldDB" id="A0A1G1XPN0"/>
<evidence type="ECO:0000313" key="2">
    <source>
        <dbReference type="Proteomes" id="UP000176498"/>
    </source>
</evidence>
<organism evidence="1 2">
    <name type="scientific">Candidatus Buchananbacteria bacterium RBG_13_36_9</name>
    <dbReference type="NCBI Taxonomy" id="1797530"/>
    <lineage>
        <taxon>Bacteria</taxon>
        <taxon>Candidatus Buchananiibacteriota</taxon>
    </lineage>
</organism>
<accession>A0A1G1XPN0</accession>
<dbReference type="EMBL" id="MHHZ01000016">
    <property type="protein sequence ID" value="OGY41556.1"/>
    <property type="molecule type" value="Genomic_DNA"/>
</dbReference>
<protein>
    <submittedName>
        <fullName evidence="1">Uncharacterized protein</fullName>
    </submittedName>
</protein>
<comment type="caution">
    <text evidence="1">The sequence shown here is derived from an EMBL/GenBank/DDBJ whole genome shotgun (WGS) entry which is preliminary data.</text>
</comment>
<name>A0A1G1XPN0_9BACT</name>
<evidence type="ECO:0000313" key="1">
    <source>
        <dbReference type="EMBL" id="OGY41556.1"/>
    </source>
</evidence>
<proteinExistence type="predicted"/>
<gene>
    <name evidence="1" type="ORF">A2Y82_05065</name>
</gene>
<reference evidence="1 2" key="1">
    <citation type="journal article" date="2016" name="Nat. Commun.">
        <title>Thousands of microbial genomes shed light on interconnected biogeochemical processes in an aquifer system.</title>
        <authorList>
            <person name="Anantharaman K."/>
            <person name="Brown C.T."/>
            <person name="Hug L.A."/>
            <person name="Sharon I."/>
            <person name="Castelle C.J."/>
            <person name="Probst A.J."/>
            <person name="Thomas B.C."/>
            <person name="Singh A."/>
            <person name="Wilkins M.J."/>
            <person name="Karaoz U."/>
            <person name="Brodie E.L."/>
            <person name="Williams K.H."/>
            <person name="Hubbard S.S."/>
            <person name="Banfield J.F."/>
        </authorList>
    </citation>
    <scope>NUCLEOTIDE SEQUENCE [LARGE SCALE GENOMIC DNA]</scope>
</reference>
<dbReference type="Proteomes" id="UP000176498">
    <property type="component" value="Unassembled WGS sequence"/>
</dbReference>